<comment type="subunit">
    <text evidence="7">Homodimer.</text>
</comment>
<dbReference type="EC" id="2.4.2.10" evidence="2 7"/>
<evidence type="ECO:0000256" key="6">
    <source>
        <dbReference type="ARBA" id="ARBA00022975"/>
    </source>
</evidence>
<dbReference type="InterPro" id="IPR023031">
    <property type="entry name" value="OPRT"/>
</dbReference>
<name>K0AYY9_GOTA9</name>
<dbReference type="eggNOG" id="COG0461">
    <property type="taxonomic scope" value="Bacteria"/>
</dbReference>
<organism evidence="9 10">
    <name type="scientific">Gottschalkia acidurici (strain ATCC 7906 / DSM 604 / BCRC 14475 / CIP 104303 / KCTC 5404 / NCIMB 10678 / 9a)</name>
    <name type="common">Clostridium acidurici</name>
    <dbReference type="NCBI Taxonomy" id="1128398"/>
    <lineage>
        <taxon>Bacteria</taxon>
        <taxon>Bacillati</taxon>
        <taxon>Bacillota</taxon>
        <taxon>Tissierellia</taxon>
        <taxon>Tissierellales</taxon>
        <taxon>Gottschalkiaceae</taxon>
        <taxon>Gottschalkia</taxon>
    </lineage>
</organism>
<dbReference type="AlphaFoldDB" id="K0AYY9"/>
<dbReference type="STRING" id="1128398.Curi_c05520"/>
<dbReference type="HAMAP" id="MF_01208">
    <property type="entry name" value="PyrE"/>
    <property type="match status" value="1"/>
</dbReference>
<feature type="binding site" description="in other chain" evidence="7">
    <location>
        <position position="92"/>
    </location>
    <ligand>
        <name>5-phospho-alpha-D-ribose 1-diphosphate</name>
        <dbReference type="ChEBI" id="CHEBI:58017"/>
        <note>ligand shared between dimeric partners</note>
    </ligand>
</feature>
<comment type="function">
    <text evidence="7">Catalyzes the transfer of a ribosyl phosphate group from 5-phosphoribose 1-diphosphate to orotate, leading to the formation of orotidine monophosphate (OMP).</text>
</comment>
<proteinExistence type="inferred from homology"/>
<keyword evidence="4 7" id="KW-0808">Transferase</keyword>
<evidence type="ECO:0000256" key="3">
    <source>
        <dbReference type="ARBA" id="ARBA00022676"/>
    </source>
</evidence>
<dbReference type="UniPathway" id="UPA00070">
    <property type="reaction ID" value="UER00119"/>
</dbReference>
<keyword evidence="5 7" id="KW-0460">Magnesium</keyword>
<keyword evidence="10" id="KW-1185">Reference proteome</keyword>
<dbReference type="GO" id="GO:0000287">
    <property type="term" value="F:magnesium ion binding"/>
    <property type="evidence" value="ECO:0007669"/>
    <property type="project" value="UniProtKB-UniRule"/>
</dbReference>
<dbReference type="GO" id="GO:0004588">
    <property type="term" value="F:orotate phosphoribosyltransferase activity"/>
    <property type="evidence" value="ECO:0007669"/>
    <property type="project" value="UniProtKB-UniRule"/>
</dbReference>
<comment type="cofactor">
    <cofactor evidence="7">
        <name>Mg(2+)</name>
        <dbReference type="ChEBI" id="CHEBI:18420"/>
    </cofactor>
</comment>
<dbReference type="KEGG" id="cad:Curi_c05520"/>
<dbReference type="InterPro" id="IPR006273">
    <property type="entry name" value="Orotate_PRibTrfase_bac"/>
</dbReference>
<feature type="binding site" evidence="7">
    <location>
        <position position="119"/>
    </location>
    <ligand>
        <name>orotate</name>
        <dbReference type="ChEBI" id="CHEBI:30839"/>
    </ligand>
</feature>
<evidence type="ECO:0000256" key="4">
    <source>
        <dbReference type="ARBA" id="ARBA00022679"/>
    </source>
</evidence>
<dbReference type="Pfam" id="PF00156">
    <property type="entry name" value="Pribosyltran"/>
    <property type="match status" value="1"/>
</dbReference>
<comment type="caution">
    <text evidence="7">Lacks conserved residue(s) required for the propagation of feature annotation.</text>
</comment>
<dbReference type="GO" id="GO:0044205">
    <property type="term" value="P:'de novo' UMP biosynthetic process"/>
    <property type="evidence" value="ECO:0007669"/>
    <property type="project" value="UniProtKB-UniRule"/>
</dbReference>
<dbReference type="CDD" id="cd06223">
    <property type="entry name" value="PRTases_typeI"/>
    <property type="match status" value="1"/>
</dbReference>
<gene>
    <name evidence="9" type="primary">pyrE1</name>
    <name evidence="7" type="synonym">pyrE</name>
    <name evidence="9" type="ordered locus">Curi_c05520</name>
</gene>
<comment type="catalytic activity">
    <reaction evidence="7">
        <text>orotidine 5'-phosphate + diphosphate = orotate + 5-phospho-alpha-D-ribose 1-diphosphate</text>
        <dbReference type="Rhea" id="RHEA:10380"/>
        <dbReference type="ChEBI" id="CHEBI:30839"/>
        <dbReference type="ChEBI" id="CHEBI:33019"/>
        <dbReference type="ChEBI" id="CHEBI:57538"/>
        <dbReference type="ChEBI" id="CHEBI:58017"/>
        <dbReference type="EC" id="2.4.2.10"/>
    </reaction>
</comment>
<protein>
    <recommendedName>
        <fullName evidence="2 7">Orotate phosphoribosyltransferase</fullName>
        <shortName evidence="7">OPRT</shortName>
        <shortName evidence="7">OPRTase</shortName>
        <ecNumber evidence="2 7">2.4.2.10</ecNumber>
    </recommendedName>
</protein>
<dbReference type="PANTHER" id="PTHR19278:SF9">
    <property type="entry name" value="URIDINE 5'-MONOPHOSPHATE SYNTHASE"/>
    <property type="match status" value="1"/>
</dbReference>
<dbReference type="Gene3D" id="3.40.50.2020">
    <property type="match status" value="1"/>
</dbReference>
<evidence type="ECO:0000313" key="9">
    <source>
        <dbReference type="EMBL" id="AFS77626.1"/>
    </source>
</evidence>
<evidence type="ECO:0000256" key="1">
    <source>
        <dbReference type="ARBA" id="ARBA00004889"/>
    </source>
</evidence>
<feature type="domain" description="Phosphoribosyltransferase" evidence="8">
    <location>
        <begin position="44"/>
        <end position="160"/>
    </location>
</feature>
<evidence type="ECO:0000259" key="8">
    <source>
        <dbReference type="Pfam" id="PF00156"/>
    </source>
</evidence>
<dbReference type="InterPro" id="IPR029057">
    <property type="entry name" value="PRTase-like"/>
</dbReference>
<dbReference type="InterPro" id="IPR000836">
    <property type="entry name" value="PRTase_dom"/>
</dbReference>
<dbReference type="OrthoDB" id="9783570at2"/>
<comment type="similarity">
    <text evidence="7">Belongs to the purine/pyrimidine phosphoribosyltransferase family. PyrE subfamily.</text>
</comment>
<feature type="binding site" description="in other chain" evidence="7">
    <location>
        <begin position="115"/>
        <end position="123"/>
    </location>
    <ligand>
        <name>5-phospho-alpha-D-ribose 1-diphosphate</name>
        <dbReference type="ChEBI" id="CHEBI:58017"/>
        <note>ligand shared between dimeric partners</note>
    </ligand>
</feature>
<evidence type="ECO:0000256" key="7">
    <source>
        <dbReference type="HAMAP-Rule" id="MF_01208"/>
    </source>
</evidence>
<evidence type="ECO:0000256" key="5">
    <source>
        <dbReference type="ARBA" id="ARBA00022842"/>
    </source>
</evidence>
<accession>K0AYY9</accession>
<dbReference type="SUPFAM" id="SSF53271">
    <property type="entry name" value="PRTase-like"/>
    <property type="match status" value="1"/>
</dbReference>
<dbReference type="HOGENOM" id="CLU_074878_3_0_9"/>
<comment type="pathway">
    <text evidence="1 7">Pyrimidine metabolism; UMP biosynthesis via de novo pathway; UMP from orotate: step 1/2.</text>
</comment>
<keyword evidence="6 7" id="KW-0665">Pyrimidine biosynthesis</keyword>
<dbReference type="PANTHER" id="PTHR19278">
    <property type="entry name" value="OROTATE PHOSPHORIBOSYLTRANSFERASE"/>
    <property type="match status" value="1"/>
</dbReference>
<dbReference type="NCBIfam" id="TIGR01367">
    <property type="entry name" value="pyrE_Therm"/>
    <property type="match status" value="1"/>
</dbReference>
<dbReference type="GO" id="GO:0019856">
    <property type="term" value="P:pyrimidine nucleobase biosynthetic process"/>
    <property type="evidence" value="ECO:0007669"/>
    <property type="project" value="InterPro"/>
</dbReference>
<keyword evidence="3 7" id="KW-0328">Glycosyltransferase</keyword>
<evidence type="ECO:0000313" key="10">
    <source>
        <dbReference type="Proteomes" id="UP000006094"/>
    </source>
</evidence>
<dbReference type="Proteomes" id="UP000006094">
    <property type="component" value="Chromosome"/>
</dbReference>
<evidence type="ECO:0000256" key="2">
    <source>
        <dbReference type="ARBA" id="ARBA00011971"/>
    </source>
</evidence>
<reference evidence="9 10" key="1">
    <citation type="journal article" date="2012" name="PLoS ONE">
        <title>The purine-utilizing bacterium Clostridium acidurici 9a: a genome-guided metabolic reconsideration.</title>
        <authorList>
            <person name="Hartwich K."/>
            <person name="Poehlein A."/>
            <person name="Daniel R."/>
        </authorList>
    </citation>
    <scope>NUCLEOTIDE SEQUENCE [LARGE SCALE GENOMIC DNA]</scope>
    <source>
        <strain evidence="10">ATCC 7906 / DSM 604 / BCRC 14475 / CIP 104303 / KCTC 5404 / NCIMB 10678 / 9a</strain>
    </source>
</reference>
<dbReference type="EMBL" id="CP003326">
    <property type="protein sequence ID" value="AFS77626.1"/>
    <property type="molecule type" value="Genomic_DNA"/>
</dbReference>
<dbReference type="RefSeq" id="WP_014966763.1">
    <property type="nucleotide sequence ID" value="NC_018664.1"/>
</dbReference>
<sequence>MKSDILKVLQKFGAFQRGHFVLPSGKHSDIYIQCARLLQYPDKSMEFIEIVAKKIKNSNLNFDIILGPAIGGILISYELARQLNKPMIYIEKVSGKMTLGKDFEIKNSQKILIAEDVITSGKTVSETINLVEELGGEVVGIACMVNKENITLDKKIYSCINLDLKSYEEYECPFCKKNLPIQPCKI</sequence>